<dbReference type="PANTHER" id="PTHR47052:SF3">
    <property type="entry name" value="INGRESSION PROTEIN 1"/>
    <property type="match status" value="1"/>
</dbReference>
<dbReference type="Pfam" id="PF00168">
    <property type="entry name" value="C2"/>
    <property type="match status" value="1"/>
</dbReference>
<keyword evidence="3" id="KW-1185">Reference proteome</keyword>
<dbReference type="PANTHER" id="PTHR47052">
    <property type="entry name" value="CONSERVED SERINE PROLINE-RICH PROTEIN (AFU_ORTHOLOGUE AFUA_2G01790)"/>
    <property type="match status" value="1"/>
</dbReference>
<dbReference type="InterPro" id="IPR000008">
    <property type="entry name" value="C2_dom"/>
</dbReference>
<organism evidence="2 3">
    <name type="scientific">Exidia glandulosa HHB12029</name>
    <dbReference type="NCBI Taxonomy" id="1314781"/>
    <lineage>
        <taxon>Eukaryota</taxon>
        <taxon>Fungi</taxon>
        <taxon>Dikarya</taxon>
        <taxon>Basidiomycota</taxon>
        <taxon>Agaricomycotina</taxon>
        <taxon>Agaricomycetes</taxon>
        <taxon>Auriculariales</taxon>
        <taxon>Exidiaceae</taxon>
        <taxon>Exidia</taxon>
    </lineage>
</organism>
<dbReference type="AlphaFoldDB" id="A0A165I5I7"/>
<dbReference type="Proteomes" id="UP000077266">
    <property type="component" value="Unassembled WGS sequence"/>
</dbReference>
<feature type="domain" description="C2" evidence="1">
    <location>
        <begin position="1"/>
        <end position="68"/>
    </location>
</feature>
<dbReference type="PROSITE" id="PS50004">
    <property type="entry name" value="C2"/>
    <property type="match status" value="1"/>
</dbReference>
<reference evidence="2 3" key="1">
    <citation type="journal article" date="2016" name="Mol. Biol. Evol.">
        <title>Comparative Genomics of Early-Diverging Mushroom-Forming Fungi Provides Insights into the Origins of Lignocellulose Decay Capabilities.</title>
        <authorList>
            <person name="Nagy L.G."/>
            <person name="Riley R."/>
            <person name="Tritt A."/>
            <person name="Adam C."/>
            <person name="Daum C."/>
            <person name="Floudas D."/>
            <person name="Sun H."/>
            <person name="Yadav J.S."/>
            <person name="Pangilinan J."/>
            <person name="Larsson K.H."/>
            <person name="Matsuura K."/>
            <person name="Barry K."/>
            <person name="Labutti K."/>
            <person name="Kuo R."/>
            <person name="Ohm R.A."/>
            <person name="Bhattacharya S.S."/>
            <person name="Shirouzu T."/>
            <person name="Yoshinaga Y."/>
            <person name="Martin F.M."/>
            <person name="Grigoriev I.V."/>
            <person name="Hibbett D.S."/>
        </authorList>
    </citation>
    <scope>NUCLEOTIDE SEQUENCE [LARGE SCALE GENOMIC DNA]</scope>
    <source>
        <strain evidence="2 3">HHB12029</strain>
    </source>
</reference>
<evidence type="ECO:0000313" key="2">
    <source>
        <dbReference type="EMBL" id="KZV92928.1"/>
    </source>
</evidence>
<proteinExistence type="predicted"/>
<evidence type="ECO:0000313" key="3">
    <source>
        <dbReference type="Proteomes" id="UP000077266"/>
    </source>
</evidence>
<dbReference type="SUPFAM" id="SSF49562">
    <property type="entry name" value="C2 domain (Calcium/lipid-binding domain, CaLB)"/>
    <property type="match status" value="1"/>
</dbReference>
<name>A0A165I5I7_EXIGL</name>
<sequence>QRTKIDERGGQHPVWDDEFRFPVLDTGATERVVKLSVFTKEHRVDDLIGEASVDVTDVLDKGEFDDWVKLTRDGRDVGEAYLEMTFYAAVRTES</sequence>
<dbReference type="EMBL" id="KV425999">
    <property type="protein sequence ID" value="KZV92928.1"/>
    <property type="molecule type" value="Genomic_DNA"/>
</dbReference>
<dbReference type="OrthoDB" id="270970at2759"/>
<accession>A0A165I5I7</accession>
<dbReference type="Gene3D" id="2.60.40.150">
    <property type="entry name" value="C2 domain"/>
    <property type="match status" value="1"/>
</dbReference>
<gene>
    <name evidence="2" type="ORF">EXIGLDRAFT_613738</name>
</gene>
<protein>
    <recommendedName>
        <fullName evidence="1">C2 domain-containing protein</fullName>
    </recommendedName>
</protein>
<evidence type="ECO:0000259" key="1">
    <source>
        <dbReference type="PROSITE" id="PS50004"/>
    </source>
</evidence>
<dbReference type="InterPro" id="IPR035892">
    <property type="entry name" value="C2_domain_sf"/>
</dbReference>
<dbReference type="InParanoid" id="A0A165I5I7"/>
<dbReference type="STRING" id="1314781.A0A165I5I7"/>
<feature type="non-terminal residue" evidence="2">
    <location>
        <position position="1"/>
    </location>
</feature>
<dbReference type="InterPro" id="IPR052981">
    <property type="entry name" value="Ingression_C2_domain"/>
</dbReference>